<evidence type="ECO:0000313" key="11">
    <source>
        <dbReference type="EMBL" id="GMI45884.1"/>
    </source>
</evidence>
<evidence type="ECO:0000256" key="8">
    <source>
        <dbReference type="ARBA" id="ARBA00022989"/>
    </source>
</evidence>
<evidence type="ECO:0000256" key="6">
    <source>
        <dbReference type="ARBA" id="ARBA00022692"/>
    </source>
</evidence>
<comment type="similarity">
    <text evidence="3">Belongs to the RETICULATA family.</text>
</comment>
<keyword evidence="8 10" id="KW-1133">Transmembrane helix</keyword>
<evidence type="ECO:0000313" key="12">
    <source>
        <dbReference type="Proteomes" id="UP001165065"/>
    </source>
</evidence>
<keyword evidence="12" id="KW-1185">Reference proteome</keyword>
<keyword evidence="4" id="KW-0150">Chloroplast</keyword>
<keyword evidence="5" id="KW-0934">Plastid</keyword>
<dbReference type="Pfam" id="PF11891">
    <property type="entry name" value="RETICULATA-like"/>
    <property type="match status" value="1"/>
</dbReference>
<evidence type="ECO:0000256" key="9">
    <source>
        <dbReference type="ARBA" id="ARBA00023136"/>
    </source>
</evidence>
<dbReference type="PANTHER" id="PTHR31620:SF15">
    <property type="entry name" value="PROTEIN RETICULATA-RELATED 2, CHLOROPLASTIC-RELATED"/>
    <property type="match status" value="1"/>
</dbReference>
<evidence type="ECO:0000256" key="3">
    <source>
        <dbReference type="ARBA" id="ARBA00010793"/>
    </source>
</evidence>
<dbReference type="Proteomes" id="UP001165065">
    <property type="component" value="Unassembled WGS sequence"/>
</dbReference>
<dbReference type="GO" id="GO:0016020">
    <property type="term" value="C:membrane"/>
    <property type="evidence" value="ECO:0007669"/>
    <property type="project" value="UniProtKB-SubCell"/>
</dbReference>
<comment type="caution">
    <text evidence="11">The sequence shown here is derived from an EMBL/GenBank/DDBJ whole genome shotgun (WGS) entry which is preliminary data.</text>
</comment>
<feature type="transmembrane region" description="Helical" evidence="10">
    <location>
        <begin position="90"/>
        <end position="111"/>
    </location>
</feature>
<comment type="subcellular location">
    <subcellularLocation>
        <location evidence="1">Membrane</location>
        <topology evidence="1">Multi-pass membrane protein</topology>
    </subcellularLocation>
    <subcellularLocation>
        <location evidence="2">Plastid</location>
        <location evidence="2">Chloroplast</location>
    </subcellularLocation>
</comment>
<organism evidence="11 12">
    <name type="scientific">Triparma columacea</name>
    <dbReference type="NCBI Taxonomy" id="722753"/>
    <lineage>
        <taxon>Eukaryota</taxon>
        <taxon>Sar</taxon>
        <taxon>Stramenopiles</taxon>
        <taxon>Ochrophyta</taxon>
        <taxon>Bolidophyceae</taxon>
        <taxon>Parmales</taxon>
        <taxon>Triparmaceae</taxon>
        <taxon>Triparma</taxon>
    </lineage>
</organism>
<evidence type="ECO:0000256" key="4">
    <source>
        <dbReference type="ARBA" id="ARBA00022528"/>
    </source>
</evidence>
<reference evidence="12" key="1">
    <citation type="journal article" date="2023" name="Commun. Biol.">
        <title>Genome analysis of Parmales, the sister group of diatoms, reveals the evolutionary specialization of diatoms from phago-mixotrophs to photoautotrophs.</title>
        <authorList>
            <person name="Ban H."/>
            <person name="Sato S."/>
            <person name="Yoshikawa S."/>
            <person name="Yamada K."/>
            <person name="Nakamura Y."/>
            <person name="Ichinomiya M."/>
            <person name="Sato N."/>
            <person name="Blanc-Mathieu R."/>
            <person name="Endo H."/>
            <person name="Kuwata A."/>
            <person name="Ogata H."/>
        </authorList>
    </citation>
    <scope>NUCLEOTIDE SEQUENCE [LARGE SCALE GENOMIC DNA]</scope>
</reference>
<feature type="transmembrane region" description="Helical" evidence="10">
    <location>
        <begin position="57"/>
        <end position="78"/>
    </location>
</feature>
<dbReference type="OrthoDB" id="205639at2759"/>
<accession>A0A9W7GHJ9</accession>
<sequence>MLAASDYILAAVLTACAGKYYSMLRTLKPNSDSQHMFSHNIPLSSRVKEFTSAMPPLFTVGVFSATVGYSLSTVCTALRERIGGFVSPVVGIHPLSAGIYTGSFMAIISNIRYNLLQHVLEPFIEKKLTGWSMRTAIFILRAFNGFLGSYLAITGMRLVGLQRFK</sequence>
<protein>
    <submittedName>
        <fullName evidence="11">Uncharacterized protein</fullName>
    </submittedName>
</protein>
<proteinExistence type="inferred from homology"/>
<name>A0A9W7GHJ9_9STRA</name>
<keyword evidence="9 10" id="KW-0472">Membrane</keyword>
<dbReference type="GO" id="GO:0009507">
    <property type="term" value="C:chloroplast"/>
    <property type="evidence" value="ECO:0007669"/>
    <property type="project" value="UniProtKB-SubCell"/>
</dbReference>
<dbReference type="InterPro" id="IPR021825">
    <property type="entry name" value="RETICULATA-related"/>
</dbReference>
<keyword evidence="6 10" id="KW-0812">Transmembrane</keyword>
<dbReference type="AlphaFoldDB" id="A0A9W7GHJ9"/>
<dbReference type="EMBL" id="BRYA01000271">
    <property type="protein sequence ID" value="GMI45884.1"/>
    <property type="molecule type" value="Genomic_DNA"/>
</dbReference>
<evidence type="ECO:0000256" key="1">
    <source>
        <dbReference type="ARBA" id="ARBA00004141"/>
    </source>
</evidence>
<keyword evidence="7" id="KW-0809">Transit peptide</keyword>
<evidence type="ECO:0000256" key="2">
    <source>
        <dbReference type="ARBA" id="ARBA00004229"/>
    </source>
</evidence>
<evidence type="ECO:0000256" key="5">
    <source>
        <dbReference type="ARBA" id="ARBA00022640"/>
    </source>
</evidence>
<evidence type="ECO:0000256" key="7">
    <source>
        <dbReference type="ARBA" id="ARBA00022946"/>
    </source>
</evidence>
<feature type="transmembrane region" description="Helical" evidence="10">
    <location>
        <begin position="131"/>
        <end position="153"/>
    </location>
</feature>
<evidence type="ECO:0000256" key="10">
    <source>
        <dbReference type="SAM" id="Phobius"/>
    </source>
</evidence>
<gene>
    <name evidence="11" type="ORF">TrCOL_g681</name>
</gene>
<dbReference type="PANTHER" id="PTHR31620">
    <property type="entry name" value="PROTEIN RETICULATA-RELATED 2, CHLOROPLASTIC-RELATED"/>
    <property type="match status" value="1"/>
</dbReference>